<reference evidence="2" key="1">
    <citation type="submission" date="2019-08" db="EMBL/GenBank/DDBJ databases">
        <authorList>
            <person name="Kucharzyk K."/>
            <person name="Murdoch R.W."/>
            <person name="Higgins S."/>
            <person name="Loffler F."/>
        </authorList>
    </citation>
    <scope>NUCLEOTIDE SEQUENCE</scope>
</reference>
<dbReference type="InterPro" id="IPR008964">
    <property type="entry name" value="Invasin/intimin_cell_adhesion"/>
</dbReference>
<dbReference type="SUPFAM" id="SSF49373">
    <property type="entry name" value="Invasin/intimin cell-adhesion fragments"/>
    <property type="match status" value="1"/>
</dbReference>
<dbReference type="Gene3D" id="2.60.40.1080">
    <property type="match status" value="1"/>
</dbReference>
<dbReference type="Pfam" id="PF02368">
    <property type="entry name" value="Big_2"/>
    <property type="match status" value="1"/>
</dbReference>
<proteinExistence type="predicted"/>
<dbReference type="AlphaFoldDB" id="A0A645A2Z9"/>
<dbReference type="InterPro" id="IPR003343">
    <property type="entry name" value="Big_2"/>
</dbReference>
<dbReference type="EMBL" id="VSSQ01011725">
    <property type="protein sequence ID" value="MPM47555.1"/>
    <property type="molecule type" value="Genomic_DNA"/>
</dbReference>
<feature type="domain" description="BIG2" evidence="1">
    <location>
        <begin position="25"/>
        <end position="103"/>
    </location>
</feature>
<gene>
    <name evidence="2" type="ORF">SDC9_94266</name>
</gene>
<name>A0A645A2Z9_9ZZZZ</name>
<dbReference type="SMART" id="SM00635">
    <property type="entry name" value="BID_2"/>
    <property type="match status" value="1"/>
</dbReference>
<organism evidence="2">
    <name type="scientific">bioreactor metagenome</name>
    <dbReference type="NCBI Taxonomy" id="1076179"/>
    <lineage>
        <taxon>unclassified sequences</taxon>
        <taxon>metagenomes</taxon>
        <taxon>ecological metagenomes</taxon>
    </lineage>
</organism>
<protein>
    <recommendedName>
        <fullName evidence="1">BIG2 domain-containing protein</fullName>
    </recommendedName>
</protein>
<evidence type="ECO:0000259" key="1">
    <source>
        <dbReference type="SMART" id="SM00635"/>
    </source>
</evidence>
<evidence type="ECO:0000313" key="2">
    <source>
        <dbReference type="EMBL" id="MPM47555.1"/>
    </source>
</evidence>
<sequence length="236" mass="25540">MAPVSGSAHYNAIFNYVPIQEPDIKVTGITLTPANATLLKGETTRLTAVLTPSDATNKNITWSSSNSYVASVLPATGIITAHSPGSAIITALTEDGSFSAAASIQVYEQINVTTGKYPVTYYNPGTGLIDNCIIVIFARLDIPRPSNMYIVNTIGPAVQVNVLYGYMANGNSLSGSAQLYLDQIENNDYPWSRTNGHIVVNIQGPVSEEYIDQIMDSLIIEVIPGSIYINNWYINW</sequence>
<comment type="caution">
    <text evidence="2">The sequence shown here is derived from an EMBL/GenBank/DDBJ whole genome shotgun (WGS) entry which is preliminary data.</text>
</comment>
<accession>A0A645A2Z9</accession>